<dbReference type="AlphaFoldDB" id="A0A836CAY5"/>
<feature type="region of interest" description="Disordered" evidence="1">
    <location>
        <begin position="203"/>
        <end position="224"/>
    </location>
</feature>
<gene>
    <name evidence="2" type="ORF">JKP88DRAFT_280155</name>
</gene>
<evidence type="ECO:0000313" key="2">
    <source>
        <dbReference type="EMBL" id="KAG5179665.1"/>
    </source>
</evidence>
<dbReference type="SUPFAM" id="SSF52833">
    <property type="entry name" value="Thioredoxin-like"/>
    <property type="match status" value="1"/>
</dbReference>
<sequence>MARCSPAVYVCVSKCCKKLGSPATHDLFRAFAPDGVEVEESGCHGQCGSGPNLVASGTLYTGVYKPATAAAILEKECGAAVPAALITAYKEKMRGDQDLRDGRYAKSLTQIDAALASGHLDAFPEALCSAWLSRSEALHRQAAAATDAAARAELLGGAAAAARAAARAAPARRAAWLRLCDALDAAGAVAEALESLQEMEAALAEGGEQQQRRSSGGGGGRDAVVAKKAERLRAKLEQLSSA</sequence>
<dbReference type="PANTHER" id="PTHR47682">
    <property type="entry name" value="TETRATRICOPEPTIDE REPEAT (TPR)-CONTAINING PROTEIN"/>
    <property type="match status" value="1"/>
</dbReference>
<dbReference type="EMBL" id="JAFCMP010000446">
    <property type="protein sequence ID" value="KAG5179665.1"/>
    <property type="molecule type" value="Genomic_DNA"/>
</dbReference>
<organism evidence="2 3">
    <name type="scientific">Tribonema minus</name>
    <dbReference type="NCBI Taxonomy" id="303371"/>
    <lineage>
        <taxon>Eukaryota</taxon>
        <taxon>Sar</taxon>
        <taxon>Stramenopiles</taxon>
        <taxon>Ochrophyta</taxon>
        <taxon>PX clade</taxon>
        <taxon>Xanthophyceae</taxon>
        <taxon>Tribonematales</taxon>
        <taxon>Tribonemataceae</taxon>
        <taxon>Tribonema</taxon>
    </lineage>
</organism>
<protein>
    <submittedName>
        <fullName evidence="2">Uncharacterized protein</fullName>
    </submittedName>
</protein>
<evidence type="ECO:0000313" key="3">
    <source>
        <dbReference type="Proteomes" id="UP000664859"/>
    </source>
</evidence>
<evidence type="ECO:0000256" key="1">
    <source>
        <dbReference type="SAM" id="MobiDB-lite"/>
    </source>
</evidence>
<dbReference type="PANTHER" id="PTHR47682:SF1">
    <property type="entry name" value="TETRATRICOPEPTIDE REPEAT (TPR)-CONTAINING PROTEIN"/>
    <property type="match status" value="1"/>
</dbReference>
<proteinExistence type="predicted"/>
<dbReference type="Proteomes" id="UP000664859">
    <property type="component" value="Unassembled WGS sequence"/>
</dbReference>
<dbReference type="Gene3D" id="3.40.30.10">
    <property type="entry name" value="Glutaredoxin"/>
    <property type="match status" value="1"/>
</dbReference>
<dbReference type="InterPro" id="IPR036249">
    <property type="entry name" value="Thioredoxin-like_sf"/>
</dbReference>
<name>A0A836CAY5_9STRA</name>
<keyword evidence="3" id="KW-1185">Reference proteome</keyword>
<reference evidence="2" key="1">
    <citation type="submission" date="2021-02" db="EMBL/GenBank/DDBJ databases">
        <title>First Annotated Genome of the Yellow-green Alga Tribonema minus.</title>
        <authorList>
            <person name="Mahan K.M."/>
        </authorList>
    </citation>
    <scope>NUCLEOTIDE SEQUENCE</scope>
    <source>
        <strain evidence="2">UTEX B ZZ1240</strain>
    </source>
</reference>
<accession>A0A836CAY5</accession>
<dbReference type="CDD" id="cd02980">
    <property type="entry name" value="TRX_Fd_family"/>
    <property type="match status" value="1"/>
</dbReference>
<comment type="caution">
    <text evidence="2">The sequence shown here is derived from an EMBL/GenBank/DDBJ whole genome shotgun (WGS) entry which is preliminary data.</text>
</comment>
<feature type="compositionally biased region" description="Low complexity" evidence="1">
    <location>
        <begin position="205"/>
        <end position="214"/>
    </location>
</feature>